<dbReference type="OrthoDB" id="2193852at2759"/>
<dbReference type="InParanoid" id="L7JUA7"/>
<dbReference type="OMA" id="FFTHFIN"/>
<sequence length="786" mass="93864">MNGDSRVNTILKELMVDWDDLAQADYNPLKNALELNDDSSVVATNFRNFYHKVDAAMAEIIRNKYRGFNDSVLIYTDINGLYRRLNKLILNMISTTNDCMLSLDLDITKIERENVEIKKMRAIQEYALRVDELHRLYVMYDKKLADEDFEFCTETIIKILESELDEVDAVKEMKSVFYHKRKLFLSVLYRKLDEYIFEDNGMKNEMEIVQDIENVIFRERRLLSYVVQLDGLLEFDNHVFYNLKFNFYRKVNKIINTGSELMSVFQRATDLFFAIIKKLCQFSYNLQMDNEENFYGEKYTKFRIFCLNGQQNVKTELKEELLRLVHSYARTRRVFDTKFKVENLIDFVNYEGLYENKYKIYERMVVKDGDKDLYADYTLIKKPSISNLFLFYDVLKGKFKNVCDESKGQDLVREDITKERAADGGVKGTGLHHDKATNQGVHHLPSFKMTAEKIQMEYKMELIHDITRFIKKMLRKEDRNLKHRIVRILNKEFSMERDYKTQRLFFFTHFINYFKPFTGRISFLRNFLWSFEYVTKKFEDNFSCFFRSQVISDSVYVNGRVNENERIFEGFKKQLLIKNIAYDDLALNKSNFDKIVFAILSLRDLINFYELNVRELERIDKNPRAESIISSLQNVYNAYNVSLSLEIILNVFYFFDKFYRDNDRSFTELFRVVNDMKKSLRCLHVEKEQFLYFNVYLLSEMNVSAYFISIFDVLNFYIVRNIRKLKVGNDHELRTFINDLKNMEEMLQGLSLGQVEGFDESFNFFEDVLNGKCTTEEAKLLRSKIR</sequence>
<dbReference type="InterPro" id="IPR007191">
    <property type="entry name" value="Sec8_exocyst_N"/>
</dbReference>
<organism evidence="2 3">
    <name type="scientific">Trachipleistophora hominis</name>
    <name type="common">Microsporidian parasite</name>
    <dbReference type="NCBI Taxonomy" id="72359"/>
    <lineage>
        <taxon>Eukaryota</taxon>
        <taxon>Fungi</taxon>
        <taxon>Fungi incertae sedis</taxon>
        <taxon>Microsporidia</taxon>
        <taxon>Pleistophoridae</taxon>
        <taxon>Trachipleistophora</taxon>
    </lineage>
</organism>
<accession>L7JUA7</accession>
<dbReference type="Pfam" id="PF04048">
    <property type="entry name" value="Sec8_N"/>
    <property type="match status" value="1"/>
</dbReference>
<name>L7JUA7_TRAHO</name>
<dbReference type="GO" id="GO:0000145">
    <property type="term" value="C:exocyst"/>
    <property type="evidence" value="ECO:0007669"/>
    <property type="project" value="InterPro"/>
</dbReference>
<reference evidence="2 3" key="1">
    <citation type="journal article" date="2012" name="PLoS Pathog.">
        <title>The genome of the obligate intracellular parasite Trachipleistophora hominis: new insights into microsporidian genome dynamics and reductive evolution.</title>
        <authorList>
            <person name="Heinz E."/>
            <person name="Williams T.A."/>
            <person name="Nakjang S."/>
            <person name="Noel C.J."/>
            <person name="Swan D.C."/>
            <person name="Goldberg A.V."/>
            <person name="Harris S.R."/>
            <person name="Weinmaier T."/>
            <person name="Markert S."/>
            <person name="Becher D."/>
            <person name="Bernhardt J."/>
            <person name="Dagan T."/>
            <person name="Hacker C."/>
            <person name="Lucocq J.M."/>
            <person name="Schweder T."/>
            <person name="Rattei T."/>
            <person name="Hall N."/>
            <person name="Hirt R.P."/>
            <person name="Embley T.M."/>
        </authorList>
    </citation>
    <scope>NUCLEOTIDE SEQUENCE [LARGE SCALE GENOMIC DNA]</scope>
</reference>
<proteinExistence type="predicted"/>
<dbReference type="Proteomes" id="UP000011185">
    <property type="component" value="Unassembled WGS sequence"/>
</dbReference>
<evidence type="ECO:0000313" key="2">
    <source>
        <dbReference type="EMBL" id="ELQ75004.1"/>
    </source>
</evidence>
<keyword evidence="3" id="KW-1185">Reference proteome</keyword>
<gene>
    <name evidence="2" type="ORF">THOM_2046</name>
</gene>
<dbReference type="EMBL" id="JH993998">
    <property type="protein sequence ID" value="ELQ75004.1"/>
    <property type="molecule type" value="Genomic_DNA"/>
</dbReference>
<dbReference type="AlphaFoldDB" id="L7JUA7"/>
<dbReference type="GO" id="GO:0006904">
    <property type="term" value="P:vesicle docking involved in exocytosis"/>
    <property type="evidence" value="ECO:0007669"/>
    <property type="project" value="InterPro"/>
</dbReference>
<feature type="domain" description="Exocyst complex component Sec8 N-terminal" evidence="1">
    <location>
        <begin position="8"/>
        <end position="82"/>
    </location>
</feature>
<dbReference type="HOGENOM" id="CLU_389329_0_0_1"/>
<protein>
    <submittedName>
        <fullName evidence="2">Exocyst complex subunit Sec8</fullName>
    </submittedName>
</protein>
<evidence type="ECO:0000259" key="1">
    <source>
        <dbReference type="Pfam" id="PF04048"/>
    </source>
</evidence>
<evidence type="ECO:0000313" key="3">
    <source>
        <dbReference type="Proteomes" id="UP000011185"/>
    </source>
</evidence>
<dbReference type="VEuPathDB" id="MicrosporidiaDB:THOM_2046"/>